<keyword evidence="1" id="KW-1133">Transmembrane helix</keyword>
<evidence type="ECO:0000313" key="3">
    <source>
        <dbReference type="Proteomes" id="UP000002363"/>
    </source>
</evidence>
<proteinExistence type="predicted"/>
<dbReference type="Proteomes" id="UP000002363">
    <property type="component" value="Plasmid pECL_B"/>
</dbReference>
<organism evidence="2 3">
    <name type="scientific">Enterobacter cloacae subsp. cloacae (strain ATCC 13047 / DSM 30054 / NBRC 13535 / NCTC 10005 / WDCM 00083 / NCDC 279-56)</name>
    <dbReference type="NCBI Taxonomy" id="716541"/>
    <lineage>
        <taxon>Bacteria</taxon>
        <taxon>Pseudomonadati</taxon>
        <taxon>Pseudomonadota</taxon>
        <taxon>Gammaproteobacteria</taxon>
        <taxon>Enterobacterales</taxon>
        <taxon>Enterobacteriaceae</taxon>
        <taxon>Enterobacter</taxon>
        <taxon>Enterobacter cloacae complex</taxon>
    </lineage>
</organism>
<keyword evidence="1" id="KW-0472">Membrane</keyword>
<accession>A0A0H3CUS9</accession>
<dbReference type="EnsemblBacteria" id="ADF65024">
    <property type="protein sequence ID" value="ADF65024"/>
    <property type="gene ID" value="ECL_B062"/>
</dbReference>
<dbReference type="RefSeq" id="WP_013087332.1">
    <property type="nucleotide sequence ID" value="NC_014108.1"/>
</dbReference>
<dbReference type="PATRIC" id="fig|716541.4.peg.258"/>
<keyword evidence="2" id="KW-0614">Plasmid</keyword>
<geneLocation type="plasmid" evidence="2 3">
    <name>pECL_B</name>
</geneLocation>
<gene>
    <name evidence="2" type="ordered locus">ECL_B062</name>
</gene>
<reference evidence="2 3" key="1">
    <citation type="journal article" date="2010" name="J. Bacteriol.">
        <title>Complete genome sequence of Enterobacter cloacae subsp. cloacae type strain ATCC 13047.</title>
        <authorList>
            <person name="Ren Y."/>
            <person name="Ren Y."/>
            <person name="Zhou Z."/>
            <person name="Guo X."/>
            <person name="Li Y."/>
            <person name="Feng L."/>
            <person name="Wang L."/>
        </authorList>
    </citation>
    <scope>NUCLEOTIDE SEQUENCE [LARGE SCALE GENOMIC DNA]</scope>
    <source>
        <strain evidence="3">ATCC 13047 / DSM 30054 / NBRC 13535 / NCTC 10005 / WDCM 00083 / NCDC 279-56</strain>
        <plasmid evidence="2">pECL_B</plasmid>
    </source>
</reference>
<dbReference type="AlphaFoldDB" id="A0A0H3CUS9"/>
<dbReference type="KEGG" id="enc:ECL_B062"/>
<feature type="transmembrane region" description="Helical" evidence="1">
    <location>
        <begin position="76"/>
        <end position="96"/>
    </location>
</feature>
<keyword evidence="1" id="KW-0812">Transmembrane</keyword>
<evidence type="ECO:0000256" key="1">
    <source>
        <dbReference type="SAM" id="Phobius"/>
    </source>
</evidence>
<sequence length="134" mass="14434">MQTICKNNFSALSININKSPSFVDSHMQKLRKAMESRQAKLITAFFMALALLAVSQGVFAFTTPSTGSFGYNVYDIAINKIASGPIGFVGGAWLIAMGSTKMNEGWTRALPFILAGSCLIKLDEITQSLGATIF</sequence>
<dbReference type="EMBL" id="CP001920">
    <property type="protein sequence ID" value="ADF65024.1"/>
    <property type="molecule type" value="Genomic_DNA"/>
</dbReference>
<evidence type="ECO:0000313" key="2">
    <source>
        <dbReference type="EMBL" id="ADF65024.1"/>
    </source>
</evidence>
<protein>
    <submittedName>
        <fullName evidence="2">Conjugative transfer protein TraE</fullName>
    </submittedName>
</protein>
<name>A0A0H3CUS9_ENTCC</name>
<dbReference type="OrthoDB" id="7062745at2"/>
<dbReference type="HOGENOM" id="CLU_1934819_0_0_6"/>
<keyword evidence="3" id="KW-1185">Reference proteome</keyword>